<dbReference type="eggNOG" id="COG1073">
    <property type="taxonomic scope" value="Bacteria"/>
</dbReference>
<evidence type="ECO:0000313" key="1">
    <source>
        <dbReference type="EMBL" id="GAB95046.1"/>
    </source>
</evidence>
<dbReference type="Gene3D" id="3.40.50.1820">
    <property type="entry name" value="alpha/beta hydrolase"/>
    <property type="match status" value="1"/>
</dbReference>
<reference evidence="1 2" key="1">
    <citation type="submission" date="2012-08" db="EMBL/GenBank/DDBJ databases">
        <title>Whole genome shotgun sequence of Kineosphaera limosa NBRC 100340.</title>
        <authorList>
            <person name="Yoshida I."/>
            <person name="Isaki S."/>
            <person name="Hosoyama A."/>
            <person name="Tsuchikane K."/>
            <person name="Katsumata H."/>
            <person name="Ando Y."/>
            <person name="Ohji S."/>
            <person name="Hamada M."/>
            <person name="Tamura T."/>
            <person name="Yamazoe A."/>
            <person name="Yamazaki S."/>
            <person name="Fujita N."/>
        </authorList>
    </citation>
    <scope>NUCLEOTIDE SEQUENCE [LARGE SCALE GENOMIC DNA]</scope>
    <source>
        <strain evidence="1 2">NBRC 100340</strain>
    </source>
</reference>
<dbReference type="STRING" id="1184609.KILIM_015_01080"/>
<dbReference type="OrthoDB" id="9808543at2"/>
<dbReference type="SUPFAM" id="SSF53474">
    <property type="entry name" value="alpha/beta-Hydrolases"/>
    <property type="match status" value="1"/>
</dbReference>
<name>K6WML4_9MICO</name>
<dbReference type="EMBL" id="BAHD01000015">
    <property type="protein sequence ID" value="GAB95046.1"/>
    <property type="molecule type" value="Genomic_DNA"/>
</dbReference>
<dbReference type="InterPro" id="IPR029058">
    <property type="entry name" value="AB_hydrolase_fold"/>
</dbReference>
<dbReference type="RefSeq" id="WP_006591578.1">
    <property type="nucleotide sequence ID" value="NZ_BAHD01000015.1"/>
</dbReference>
<evidence type="ECO:0000313" key="2">
    <source>
        <dbReference type="Proteomes" id="UP000008366"/>
    </source>
</evidence>
<proteinExistence type="predicted"/>
<dbReference type="AlphaFoldDB" id="K6WML4"/>
<comment type="caution">
    <text evidence="1">The sequence shown here is derived from an EMBL/GenBank/DDBJ whole genome shotgun (WGS) entry which is preliminary data.</text>
</comment>
<organism evidence="1 2">
    <name type="scientific">Kineosphaera limosa NBRC 100340</name>
    <dbReference type="NCBI Taxonomy" id="1184609"/>
    <lineage>
        <taxon>Bacteria</taxon>
        <taxon>Bacillati</taxon>
        <taxon>Actinomycetota</taxon>
        <taxon>Actinomycetes</taxon>
        <taxon>Micrococcales</taxon>
        <taxon>Dermatophilaceae</taxon>
        <taxon>Kineosphaera</taxon>
    </lineage>
</organism>
<gene>
    <name evidence="1" type="ORF">KILIM_015_01080</name>
</gene>
<accession>K6WML4</accession>
<sequence length="428" mass="45742">MQWLADQLARRGYAVLVPDLAPVYIPASTSKPYSQEAAVQAVFERMMTAITAGGGALGVDAKAVDASRPALIAHSRSGLVGDRMARAWAGGTHPISTILAYGPTYDLARSSPSGRWGPPHPDVPYLSIMGDHDQDTGTDSAEFLAYWITAPRRSAAMVLTVPGYGHNYLNRALSAAKIDDRTDCERGCPTAAEHERMFGEVAGSWLDTTVRGRASAWPIRADQALPSRILGLPGRFLAVSNAPGRVSLLAGSRAERPVVSRGVTSTVCNFRPPMQPSDVGSGYCPEADLGTVMTYEMPLRRLEFKRSGTARWAVPAAAANADSVRLQISPTGDRGKTNPGTPLRLVVRDTRGAAFAMNLNPRHPALANRATANTNGSYQVGTLQVTLDRVRGWQRPGTPRRLASVQLEAGAGSAIVLRSIDIVPRATR</sequence>
<keyword evidence="2" id="KW-1185">Reference proteome</keyword>
<protein>
    <submittedName>
        <fullName evidence="1">Uncharacterized protein</fullName>
    </submittedName>
</protein>
<dbReference type="Proteomes" id="UP000008366">
    <property type="component" value="Unassembled WGS sequence"/>
</dbReference>